<evidence type="ECO:0000313" key="2">
    <source>
        <dbReference type="EMBL" id="AZU61078.1"/>
    </source>
</evidence>
<reference evidence="2 3" key="1">
    <citation type="submission" date="2017-07" db="EMBL/GenBank/DDBJ databases">
        <title>The complete genome sequence of Bacillus mesonae strain H20-5, an efficient strain improving plant abiotic stress resistance.</title>
        <authorList>
            <person name="Kim S.Y."/>
            <person name="Song H."/>
            <person name="Sang M.K."/>
            <person name="Weon H.-Y."/>
            <person name="Song J."/>
        </authorList>
    </citation>
    <scope>NUCLEOTIDE SEQUENCE [LARGE SCALE GENOMIC DNA]</scope>
    <source>
        <strain evidence="2 3">H20-5</strain>
    </source>
</reference>
<dbReference type="AlphaFoldDB" id="A0A3T0HVT6"/>
<name>A0A3T0HVT6_9BACI</name>
<dbReference type="Proteomes" id="UP000282892">
    <property type="component" value="Chromosome"/>
</dbReference>
<keyword evidence="3" id="KW-1185">Reference proteome</keyword>
<accession>A0A3T0HVT6</accession>
<evidence type="ECO:0008006" key="4">
    <source>
        <dbReference type="Google" id="ProtNLM"/>
    </source>
</evidence>
<feature type="region of interest" description="Disordered" evidence="1">
    <location>
        <begin position="240"/>
        <end position="263"/>
    </location>
</feature>
<dbReference type="KEGG" id="nmk:CHR53_07320"/>
<protein>
    <recommendedName>
        <fullName evidence="4">Phage tail tape measure protein</fullName>
    </recommendedName>
</protein>
<dbReference type="EMBL" id="CP022572">
    <property type="protein sequence ID" value="AZU61078.1"/>
    <property type="molecule type" value="Genomic_DNA"/>
</dbReference>
<dbReference type="RefSeq" id="WP_127485929.1">
    <property type="nucleotide sequence ID" value="NZ_CP022572.1"/>
</dbReference>
<feature type="compositionally biased region" description="Low complexity" evidence="1">
    <location>
        <begin position="241"/>
        <end position="262"/>
    </location>
</feature>
<proteinExistence type="predicted"/>
<sequence length="343" mass="37024">MVRRFEFPRKVMNNIKNLPIKEQLVELDKYFNKIGMTQKLIDEMGGTTLGIWAQIQEKTQVLFRDMGKPALGVIKKFLDELNGGLQGGNFSGFQQTGAKILKGIAEGFISAAKGIGSWIDQIRNSPQFQNADLAMKVGFIFDDIGQRFSEWLANGGQDKLNAAGKTLMEIVAAAILASEPIIVKAAVSIGTAIGSALVSSASQSFYDMWSKSPIANLGFGDFKPIKWITDAGRSVGKKIFSSPGGKTSAKKSPSSPSLGAGSRKPMSYAGGLARVPYNSYPALLHKNERVLTAEEAQEYNAGKSGKTVNVSFAGANFNVRQESDIQKIAYELAKLIEREGALA</sequence>
<evidence type="ECO:0000256" key="1">
    <source>
        <dbReference type="SAM" id="MobiDB-lite"/>
    </source>
</evidence>
<evidence type="ECO:0000313" key="3">
    <source>
        <dbReference type="Proteomes" id="UP000282892"/>
    </source>
</evidence>
<dbReference type="OrthoDB" id="90760at2"/>
<gene>
    <name evidence="2" type="ORF">CHR53_07320</name>
</gene>
<organism evidence="2 3">
    <name type="scientific">Neobacillus mesonae</name>
    <dbReference type="NCBI Taxonomy" id="1193713"/>
    <lineage>
        <taxon>Bacteria</taxon>
        <taxon>Bacillati</taxon>
        <taxon>Bacillota</taxon>
        <taxon>Bacilli</taxon>
        <taxon>Bacillales</taxon>
        <taxon>Bacillaceae</taxon>
        <taxon>Neobacillus</taxon>
    </lineage>
</organism>